<dbReference type="PANTHER" id="PTHR36978:SF4">
    <property type="entry name" value="P-LOOP CONTAINING NUCLEOSIDE TRIPHOSPHATE HYDROLASE PROTEIN"/>
    <property type="match status" value="1"/>
</dbReference>
<dbReference type="AlphaFoldDB" id="A0AA40CCM6"/>
<dbReference type="InterPro" id="IPR027417">
    <property type="entry name" value="P-loop_NTPase"/>
</dbReference>
<evidence type="ECO:0000313" key="1">
    <source>
        <dbReference type="EMBL" id="KAK0632584.1"/>
    </source>
</evidence>
<keyword evidence="2" id="KW-1185">Reference proteome</keyword>
<dbReference type="EMBL" id="JAULSU010000001">
    <property type="protein sequence ID" value="KAK0632584.1"/>
    <property type="molecule type" value="Genomic_DNA"/>
</dbReference>
<evidence type="ECO:0000313" key="2">
    <source>
        <dbReference type="Proteomes" id="UP001175000"/>
    </source>
</evidence>
<dbReference type="SUPFAM" id="SSF52540">
    <property type="entry name" value="P-loop containing nucleoside triphosphate hydrolases"/>
    <property type="match status" value="1"/>
</dbReference>
<name>A0AA40CCM6_9PEZI</name>
<comment type="caution">
    <text evidence="1">The sequence shown here is derived from an EMBL/GenBank/DDBJ whole genome shotgun (WGS) entry which is preliminary data.</text>
</comment>
<reference evidence="1" key="1">
    <citation type="submission" date="2023-06" db="EMBL/GenBank/DDBJ databases">
        <title>Genome-scale phylogeny and comparative genomics of the fungal order Sordariales.</title>
        <authorList>
            <consortium name="Lawrence Berkeley National Laboratory"/>
            <person name="Hensen N."/>
            <person name="Bonometti L."/>
            <person name="Westerberg I."/>
            <person name="Brannstrom I.O."/>
            <person name="Guillou S."/>
            <person name="Cros-Aarteil S."/>
            <person name="Calhoun S."/>
            <person name="Haridas S."/>
            <person name="Kuo A."/>
            <person name="Mondo S."/>
            <person name="Pangilinan J."/>
            <person name="Riley R."/>
            <person name="Labutti K."/>
            <person name="Andreopoulos B."/>
            <person name="Lipzen A."/>
            <person name="Chen C."/>
            <person name="Yanf M."/>
            <person name="Daum C."/>
            <person name="Ng V."/>
            <person name="Clum A."/>
            <person name="Steindorff A."/>
            <person name="Ohm R."/>
            <person name="Martin F."/>
            <person name="Silar P."/>
            <person name="Natvig D."/>
            <person name="Lalanne C."/>
            <person name="Gautier V."/>
            <person name="Ament-Velasquez S.L."/>
            <person name="Kruys A."/>
            <person name="Hutchinson M.I."/>
            <person name="Powell A.J."/>
            <person name="Barry K."/>
            <person name="Miller A.N."/>
            <person name="Grigoriev I.V."/>
            <person name="Debuchy R."/>
            <person name="Gladieux P."/>
            <person name="Thoren M.H."/>
            <person name="Johannesson H."/>
        </authorList>
    </citation>
    <scope>NUCLEOTIDE SEQUENCE</scope>
    <source>
        <strain evidence="1">CBS 606.72</strain>
    </source>
</reference>
<gene>
    <name evidence="1" type="ORF">B0T14DRAFT_37821</name>
</gene>
<accession>A0AA40CCM6</accession>
<organism evidence="1 2">
    <name type="scientific">Immersiella caudata</name>
    <dbReference type="NCBI Taxonomy" id="314043"/>
    <lineage>
        <taxon>Eukaryota</taxon>
        <taxon>Fungi</taxon>
        <taxon>Dikarya</taxon>
        <taxon>Ascomycota</taxon>
        <taxon>Pezizomycotina</taxon>
        <taxon>Sordariomycetes</taxon>
        <taxon>Sordariomycetidae</taxon>
        <taxon>Sordariales</taxon>
        <taxon>Lasiosphaeriaceae</taxon>
        <taxon>Immersiella</taxon>
    </lineage>
</organism>
<dbReference type="Gene3D" id="3.40.50.300">
    <property type="entry name" value="P-loop containing nucleotide triphosphate hydrolases"/>
    <property type="match status" value="1"/>
</dbReference>
<evidence type="ECO:0008006" key="3">
    <source>
        <dbReference type="Google" id="ProtNLM"/>
    </source>
</evidence>
<dbReference type="Pfam" id="PF17784">
    <property type="entry name" value="Sulfotransfer_4"/>
    <property type="match status" value="1"/>
</dbReference>
<protein>
    <recommendedName>
        <fullName evidence="3">P-loop containing nucleoside triphosphate hydrolase protein</fullName>
    </recommendedName>
</protein>
<dbReference type="Proteomes" id="UP001175000">
    <property type="component" value="Unassembled WGS sequence"/>
</dbReference>
<dbReference type="InterPro" id="IPR040632">
    <property type="entry name" value="Sulfotransfer_4"/>
</dbReference>
<proteinExistence type="predicted"/>
<dbReference type="PANTHER" id="PTHR36978">
    <property type="entry name" value="P-LOOP CONTAINING NUCLEOTIDE TRIPHOSPHATE HYDROLASE"/>
    <property type="match status" value="1"/>
</dbReference>
<sequence length="220" mass="24959">MKVLVLGLPRTGTQSLADGLVQLGISPIYHMREVARNKHQALWIEAIDAKFEDVGVPWTREDFERVLENFEGVADYPAAIFPAELVSAYPEASIILSVRPEDKWCESMESTLVHLQKKRAPGDTTSMSVLSGKYHHHCWGDDFAATGREFFRKNNQLVRHLGKERKFLEWQPQDGWAPLCSFLGVDAPPEGTPFPRSDDWVEYKKMVERENTATENAESA</sequence>